<dbReference type="Proteomes" id="UP000282582">
    <property type="component" value="Unassembled WGS sequence"/>
</dbReference>
<protein>
    <recommendedName>
        <fullName evidence="8">RRM domain-containing protein</fullName>
    </recommendedName>
</protein>
<keyword evidence="3" id="KW-0963">Cytoplasm</keyword>
<evidence type="ECO:0000313" key="9">
    <source>
        <dbReference type="EMBL" id="RMY00448.1"/>
    </source>
</evidence>
<dbReference type="GO" id="GO:0003729">
    <property type="term" value="F:mRNA binding"/>
    <property type="evidence" value="ECO:0007669"/>
    <property type="project" value="InterPro"/>
</dbReference>
<accession>A0A3M6YBL8</accession>
<feature type="region of interest" description="Disordered" evidence="7">
    <location>
        <begin position="238"/>
        <end position="266"/>
    </location>
</feature>
<feature type="compositionally biased region" description="Gly residues" evidence="7">
    <location>
        <begin position="253"/>
        <end position="264"/>
    </location>
</feature>
<dbReference type="InterPro" id="IPR035979">
    <property type="entry name" value="RBD_domain_sf"/>
</dbReference>
<dbReference type="GO" id="GO:0005634">
    <property type="term" value="C:nucleus"/>
    <property type="evidence" value="ECO:0007669"/>
    <property type="project" value="UniProtKB-SubCell"/>
</dbReference>
<dbReference type="InterPro" id="IPR008111">
    <property type="entry name" value="RNA-bd_8"/>
</dbReference>
<dbReference type="CDD" id="cd12324">
    <property type="entry name" value="RRM_RBM8"/>
    <property type="match status" value="1"/>
</dbReference>
<sequence>MADTEMDVDSAPSSPDTSRKNTKDDTQTHENASAVRSIEGWIVAVTNVHEEATEEDIQDMFGEFGDVKNVHLNLDRRTGYVKGYVLIEYPTLSEAKAAIEGANGEKLLEQTISVDFAFVGQTADMEQTCEPSAEERAAQSDDNAATALKRINGHRPQINNQPVLPRNSSQQQQPADKTLARAIRMSAAAALDAHVTNAMGGITARDKEILIRNTYGAEMYGDWMSWRFATELRTRRPSIEAARGSRSAKFEAGRGGGSGSGSGAGDIQITESVLEYFLGELPDPTNIFRAPKRSESQKTSLHPSRETKP</sequence>
<feature type="region of interest" description="Disordered" evidence="7">
    <location>
        <begin position="1"/>
        <end position="33"/>
    </location>
</feature>
<dbReference type="PRINTS" id="PR01738">
    <property type="entry name" value="RNABINDINGM8"/>
</dbReference>
<evidence type="ECO:0000256" key="5">
    <source>
        <dbReference type="ARBA" id="ARBA00023242"/>
    </source>
</evidence>
<proteinExistence type="predicted"/>
<gene>
    <name evidence="9" type="ORF">D0868_08998</name>
</gene>
<evidence type="ECO:0000256" key="4">
    <source>
        <dbReference type="ARBA" id="ARBA00022884"/>
    </source>
</evidence>
<dbReference type="InterPro" id="IPR033744">
    <property type="entry name" value="RRM_RBM8"/>
</dbReference>
<dbReference type="GO" id="GO:0006396">
    <property type="term" value="P:RNA processing"/>
    <property type="evidence" value="ECO:0007669"/>
    <property type="project" value="InterPro"/>
</dbReference>
<organism evidence="9 10">
    <name type="scientific">Hortaea werneckii</name>
    <name type="common">Black yeast</name>
    <name type="synonym">Cladosporium werneckii</name>
    <dbReference type="NCBI Taxonomy" id="91943"/>
    <lineage>
        <taxon>Eukaryota</taxon>
        <taxon>Fungi</taxon>
        <taxon>Dikarya</taxon>
        <taxon>Ascomycota</taxon>
        <taxon>Pezizomycotina</taxon>
        <taxon>Dothideomycetes</taxon>
        <taxon>Dothideomycetidae</taxon>
        <taxon>Mycosphaerellales</taxon>
        <taxon>Teratosphaeriaceae</taxon>
        <taxon>Hortaea</taxon>
    </lineage>
</organism>
<evidence type="ECO:0000256" key="1">
    <source>
        <dbReference type="ARBA" id="ARBA00004123"/>
    </source>
</evidence>
<dbReference type="PROSITE" id="PS50102">
    <property type="entry name" value="RRM"/>
    <property type="match status" value="1"/>
</dbReference>
<evidence type="ECO:0000313" key="10">
    <source>
        <dbReference type="Proteomes" id="UP000282582"/>
    </source>
</evidence>
<evidence type="ECO:0000256" key="2">
    <source>
        <dbReference type="ARBA" id="ARBA00004496"/>
    </source>
</evidence>
<dbReference type="InterPro" id="IPR012677">
    <property type="entry name" value="Nucleotide-bd_a/b_plait_sf"/>
</dbReference>
<comment type="caution">
    <text evidence="9">The sequence shown here is derived from an EMBL/GenBank/DDBJ whole genome shotgun (WGS) entry which is preliminary data.</text>
</comment>
<dbReference type="InterPro" id="IPR000504">
    <property type="entry name" value="RRM_dom"/>
</dbReference>
<feature type="region of interest" description="Disordered" evidence="7">
    <location>
        <begin position="155"/>
        <end position="178"/>
    </location>
</feature>
<evidence type="ECO:0000256" key="6">
    <source>
        <dbReference type="PROSITE-ProRule" id="PRU00176"/>
    </source>
</evidence>
<feature type="region of interest" description="Disordered" evidence="7">
    <location>
        <begin position="285"/>
        <end position="309"/>
    </location>
</feature>
<evidence type="ECO:0000259" key="8">
    <source>
        <dbReference type="PROSITE" id="PS50102"/>
    </source>
</evidence>
<evidence type="ECO:0000256" key="7">
    <source>
        <dbReference type="SAM" id="MobiDB-lite"/>
    </source>
</evidence>
<dbReference type="SUPFAM" id="SSF54928">
    <property type="entry name" value="RNA-binding domain, RBD"/>
    <property type="match status" value="1"/>
</dbReference>
<feature type="compositionally biased region" description="Polar residues" evidence="7">
    <location>
        <begin position="157"/>
        <end position="175"/>
    </location>
</feature>
<dbReference type="SMART" id="SM00360">
    <property type="entry name" value="RRM"/>
    <property type="match status" value="1"/>
</dbReference>
<name>A0A3M6YBL8_HORWE</name>
<feature type="compositionally biased region" description="Basic and acidic residues" evidence="7">
    <location>
        <begin position="17"/>
        <end position="28"/>
    </location>
</feature>
<evidence type="ECO:0000256" key="3">
    <source>
        <dbReference type="ARBA" id="ARBA00022490"/>
    </source>
</evidence>
<comment type="subcellular location">
    <subcellularLocation>
        <location evidence="2">Cytoplasm</location>
    </subcellularLocation>
    <subcellularLocation>
        <location evidence="1">Nucleus</location>
    </subcellularLocation>
</comment>
<dbReference type="EMBL" id="QWIK01000834">
    <property type="protein sequence ID" value="RMY00448.1"/>
    <property type="molecule type" value="Genomic_DNA"/>
</dbReference>
<dbReference type="AlphaFoldDB" id="A0A3M6YBL8"/>
<dbReference type="Gene3D" id="3.30.70.330">
    <property type="match status" value="1"/>
</dbReference>
<keyword evidence="4 6" id="KW-0694">RNA-binding</keyword>
<dbReference type="GO" id="GO:0005737">
    <property type="term" value="C:cytoplasm"/>
    <property type="evidence" value="ECO:0007669"/>
    <property type="project" value="UniProtKB-SubCell"/>
</dbReference>
<keyword evidence="5" id="KW-0539">Nucleus</keyword>
<reference evidence="9 10" key="1">
    <citation type="journal article" date="2018" name="BMC Genomics">
        <title>Genomic evidence for intraspecific hybridization in a clonal and extremely halotolerant yeast.</title>
        <authorList>
            <person name="Gostincar C."/>
            <person name="Stajich J.E."/>
            <person name="Zupancic J."/>
            <person name="Zalar P."/>
            <person name="Gunde-Cimerman N."/>
        </authorList>
    </citation>
    <scope>NUCLEOTIDE SEQUENCE [LARGE SCALE GENOMIC DNA]</scope>
    <source>
        <strain evidence="9 10">EXF-6654</strain>
    </source>
</reference>
<feature type="domain" description="RRM" evidence="8">
    <location>
        <begin position="41"/>
        <end position="119"/>
    </location>
</feature>
<dbReference type="PANTHER" id="PTHR45894">
    <property type="entry name" value="RNA-BINDING PROTEIN 8A"/>
    <property type="match status" value="1"/>
</dbReference>
<dbReference type="Pfam" id="PF00076">
    <property type="entry name" value="RRM_1"/>
    <property type="match status" value="1"/>
</dbReference>